<feature type="transmembrane region" description="Helical" evidence="1">
    <location>
        <begin position="338"/>
        <end position="357"/>
    </location>
</feature>
<organism evidence="2">
    <name type="scientific">Megasphaera elsdenii CAG:570</name>
    <dbReference type="NCBI Taxonomy" id="1263087"/>
    <lineage>
        <taxon>Bacteria</taxon>
        <taxon>Bacillati</taxon>
        <taxon>Bacillota</taxon>
        <taxon>Negativicutes</taxon>
        <taxon>Veillonellales</taxon>
        <taxon>Veillonellaceae</taxon>
        <taxon>Megasphaera</taxon>
    </lineage>
</organism>
<gene>
    <name evidence="2" type="ORF">BN715_00387</name>
</gene>
<keyword evidence="1" id="KW-0472">Membrane</keyword>
<reference evidence="2" key="1">
    <citation type="submission" date="2012-11" db="EMBL/GenBank/DDBJ databases">
        <title>Dependencies among metagenomic species, viruses, plasmids and units of genetic variation.</title>
        <authorList>
            <person name="Nielsen H.B."/>
            <person name="Almeida M."/>
            <person name="Juncker A.S."/>
            <person name="Rasmussen S."/>
            <person name="Li J."/>
            <person name="Sunagawa S."/>
            <person name="Plichta D."/>
            <person name="Gautier L."/>
            <person name="Le Chatelier E."/>
            <person name="Peletier E."/>
            <person name="Bonde I."/>
            <person name="Nielsen T."/>
            <person name="Manichanh C."/>
            <person name="Arumugam M."/>
            <person name="Batto J."/>
            <person name="Santos M.B.Q.D."/>
            <person name="Blom N."/>
            <person name="Borruel N."/>
            <person name="Burgdorf K.S."/>
            <person name="Boumezbeur F."/>
            <person name="Casellas F."/>
            <person name="Dore J."/>
            <person name="Guarner F."/>
            <person name="Hansen T."/>
            <person name="Hildebrand F."/>
            <person name="Kaas R.S."/>
            <person name="Kennedy S."/>
            <person name="Kristiansen K."/>
            <person name="Kultima J.R."/>
            <person name="Leonard P."/>
            <person name="Levenez F."/>
            <person name="Lund O."/>
            <person name="Moumen B."/>
            <person name="Le Paslier D."/>
            <person name="Pons N."/>
            <person name="Pedersen O."/>
            <person name="Prifti E."/>
            <person name="Qin J."/>
            <person name="Raes J."/>
            <person name="Tap J."/>
            <person name="Tims S."/>
            <person name="Ussery D.W."/>
            <person name="Yamada T."/>
            <person name="MetaHit consortium"/>
            <person name="Renault P."/>
            <person name="Sicheritz-Ponten T."/>
            <person name="Bork P."/>
            <person name="Wang J."/>
            <person name="Brunak S."/>
            <person name="Ehrlich S.D."/>
        </authorList>
    </citation>
    <scope>NUCLEOTIDE SEQUENCE [LARGE SCALE GENOMIC DNA]</scope>
</reference>
<dbReference type="AlphaFoldDB" id="R7N2I0"/>
<comment type="caution">
    <text evidence="2">The sequence shown here is derived from an EMBL/GenBank/DDBJ whole genome shotgun (WGS) entry which is preliminary data.</text>
</comment>
<feature type="transmembrane region" description="Helical" evidence="1">
    <location>
        <begin position="75"/>
        <end position="98"/>
    </location>
</feature>
<dbReference type="Pfam" id="PF14897">
    <property type="entry name" value="EpsG"/>
    <property type="match status" value="1"/>
</dbReference>
<evidence type="ECO:0000256" key="1">
    <source>
        <dbReference type="SAM" id="Phobius"/>
    </source>
</evidence>
<feature type="transmembrane region" description="Helical" evidence="1">
    <location>
        <begin position="174"/>
        <end position="200"/>
    </location>
</feature>
<feature type="transmembrane region" description="Helical" evidence="1">
    <location>
        <begin position="312"/>
        <end position="331"/>
    </location>
</feature>
<keyword evidence="1" id="KW-1133">Transmembrane helix</keyword>
<dbReference type="EMBL" id="CBKE010000416">
    <property type="protein sequence ID" value="CDF06267.1"/>
    <property type="molecule type" value="Genomic_DNA"/>
</dbReference>
<dbReference type="InterPro" id="IPR049458">
    <property type="entry name" value="EpsG-like"/>
</dbReference>
<dbReference type="Proteomes" id="UP000017908">
    <property type="component" value="Unassembled WGS sequence"/>
</dbReference>
<name>R7N2I0_MEGEL</name>
<protein>
    <submittedName>
        <fullName evidence="2">Exopolysaccharide polymerization protein</fullName>
    </submittedName>
</protein>
<accession>R7N2I0</accession>
<evidence type="ECO:0000313" key="2">
    <source>
        <dbReference type="EMBL" id="CDF06267.1"/>
    </source>
</evidence>
<sequence length="374" mass="42267">MLIYIFLLIWVLLCSLVPSVKLNYGAQSIFSGKLFYLIITFLPIWFIAAFRSLSVGTDTTANALYFVSAASGQSFADVIMNGGSSAGFNVISYLVGFLSSDFEMYTFWSSTIIAIGFAAFIYRTSKQVWLSTFLFLALNMYFISFNASRQFISISIALNAFVYLCDHTYSKKGWGLFILAGLIHNSIFSFLPAVLGIWLVRRCKTYRKLYFWSCLLSLLVVISLAELTNIFAAFFPHYAIYTEGTSSDNLIENTGGGRIIVEYLAFLLIVVTYYIGQWLRKQKVGHTLYDACLPGAIFCIISGIAFNSNTMMNRVALPYACLYISLIPYVFAQFRYNIRYILNAITIIGLSAFYYLWAQGNLGDVIPYSSWLWN</sequence>
<feature type="transmembrane region" description="Helical" evidence="1">
    <location>
        <begin position="35"/>
        <end position="54"/>
    </location>
</feature>
<keyword evidence="1" id="KW-0812">Transmembrane</keyword>
<proteinExistence type="predicted"/>
<feature type="transmembrane region" description="Helical" evidence="1">
    <location>
        <begin position="255"/>
        <end position="275"/>
    </location>
</feature>
<feature type="transmembrane region" description="Helical" evidence="1">
    <location>
        <begin position="209"/>
        <end position="235"/>
    </location>
</feature>
<feature type="transmembrane region" description="Helical" evidence="1">
    <location>
        <begin position="287"/>
        <end position="306"/>
    </location>
</feature>
<feature type="transmembrane region" description="Helical" evidence="1">
    <location>
        <begin position="134"/>
        <end position="162"/>
    </location>
</feature>
<feature type="transmembrane region" description="Helical" evidence="1">
    <location>
        <begin position="104"/>
        <end position="122"/>
    </location>
</feature>